<organism evidence="2">
    <name type="scientific">Darwinula stevensoni</name>
    <dbReference type="NCBI Taxonomy" id="69355"/>
    <lineage>
        <taxon>Eukaryota</taxon>
        <taxon>Metazoa</taxon>
        <taxon>Ecdysozoa</taxon>
        <taxon>Arthropoda</taxon>
        <taxon>Crustacea</taxon>
        <taxon>Oligostraca</taxon>
        <taxon>Ostracoda</taxon>
        <taxon>Podocopa</taxon>
        <taxon>Podocopida</taxon>
        <taxon>Darwinulocopina</taxon>
        <taxon>Darwinuloidea</taxon>
        <taxon>Darwinulidae</taxon>
        <taxon>Darwinula</taxon>
    </lineage>
</organism>
<evidence type="ECO:0000313" key="3">
    <source>
        <dbReference type="Proteomes" id="UP000677054"/>
    </source>
</evidence>
<feature type="transmembrane region" description="Helical" evidence="1">
    <location>
        <begin position="21"/>
        <end position="42"/>
    </location>
</feature>
<evidence type="ECO:0000313" key="2">
    <source>
        <dbReference type="EMBL" id="CAD7253212.1"/>
    </source>
</evidence>
<sequence length="145" mass="15594">MSGEFRESGIRSWMEISAIRPIPLTSFFSPVQLTLVVALGIYRNAFIGSVDTQFLVAGMVVGYLVLAVCHLIGFLLGEPHSPQEVLVNLVGGALLAVSGGVLLGEANGYTDERKSKGRASAIFQFVAAVLFLLDAVILIFRLRRA</sequence>
<feature type="transmembrane region" description="Helical" evidence="1">
    <location>
        <begin position="122"/>
        <end position="142"/>
    </location>
</feature>
<accession>A0A7R9AFP5</accession>
<feature type="transmembrane region" description="Helical" evidence="1">
    <location>
        <begin position="54"/>
        <end position="76"/>
    </location>
</feature>
<dbReference type="EMBL" id="LR904980">
    <property type="protein sequence ID" value="CAD7253212.1"/>
    <property type="molecule type" value="Genomic_DNA"/>
</dbReference>
<dbReference type="Proteomes" id="UP000677054">
    <property type="component" value="Unassembled WGS sequence"/>
</dbReference>
<keyword evidence="1" id="KW-0472">Membrane</keyword>
<keyword evidence="3" id="KW-1185">Reference proteome</keyword>
<proteinExistence type="predicted"/>
<dbReference type="EMBL" id="CAJPEV010005463">
    <property type="protein sequence ID" value="CAG0903183.1"/>
    <property type="molecule type" value="Genomic_DNA"/>
</dbReference>
<reference evidence="2" key="1">
    <citation type="submission" date="2020-11" db="EMBL/GenBank/DDBJ databases">
        <authorList>
            <person name="Tran Van P."/>
        </authorList>
    </citation>
    <scope>NUCLEOTIDE SEQUENCE</scope>
</reference>
<feature type="transmembrane region" description="Helical" evidence="1">
    <location>
        <begin position="85"/>
        <end position="102"/>
    </location>
</feature>
<keyword evidence="1" id="KW-0812">Transmembrane</keyword>
<dbReference type="AlphaFoldDB" id="A0A7R9AFP5"/>
<name>A0A7R9AFP5_9CRUS</name>
<protein>
    <submittedName>
        <fullName evidence="2">Uncharacterized protein</fullName>
    </submittedName>
</protein>
<gene>
    <name evidence="2" type="ORF">DSTB1V02_LOCUS12962</name>
</gene>
<evidence type="ECO:0000256" key="1">
    <source>
        <dbReference type="SAM" id="Phobius"/>
    </source>
</evidence>
<keyword evidence="1" id="KW-1133">Transmembrane helix</keyword>